<organism evidence="8">
    <name type="scientific">Cyanothece sp. (strain PCC 7425 / ATCC 29141)</name>
    <dbReference type="NCBI Taxonomy" id="395961"/>
    <lineage>
        <taxon>Bacteria</taxon>
        <taxon>Bacillati</taxon>
        <taxon>Cyanobacteriota</taxon>
        <taxon>Cyanophyceae</taxon>
        <taxon>Gomontiellales</taxon>
        <taxon>Cyanothecaceae</taxon>
        <taxon>Cyanothece</taxon>
    </lineage>
</organism>
<protein>
    <submittedName>
        <fullName evidence="8">Polysaccharide biosynthesis protein</fullName>
    </submittedName>
</protein>
<evidence type="ECO:0000256" key="2">
    <source>
        <dbReference type="ARBA" id="ARBA00007430"/>
    </source>
</evidence>
<feature type="transmembrane region" description="Helical" evidence="7">
    <location>
        <begin position="308"/>
        <end position="330"/>
    </location>
</feature>
<comment type="similarity">
    <text evidence="2">Belongs to the polysaccharide synthase family.</text>
</comment>
<feature type="transmembrane region" description="Helical" evidence="7">
    <location>
        <begin position="342"/>
        <end position="361"/>
    </location>
</feature>
<feature type="transmembrane region" description="Helical" evidence="7">
    <location>
        <begin position="367"/>
        <end position="386"/>
    </location>
</feature>
<dbReference type="AlphaFoldDB" id="B8HQ76"/>
<evidence type="ECO:0000256" key="5">
    <source>
        <dbReference type="ARBA" id="ARBA00022989"/>
    </source>
</evidence>
<dbReference type="STRING" id="395961.Cyan7425_5180"/>
<reference evidence="8" key="1">
    <citation type="submission" date="2009-01" db="EMBL/GenBank/DDBJ databases">
        <title>Complete sequence of chromosome Cyanothece sp. PCC 7425.</title>
        <authorList>
            <consortium name="US DOE Joint Genome Institute"/>
            <person name="Lucas S."/>
            <person name="Copeland A."/>
            <person name="Lapidus A."/>
            <person name="Glavina del Rio T."/>
            <person name="Dalin E."/>
            <person name="Tice H."/>
            <person name="Bruce D."/>
            <person name="Goodwin L."/>
            <person name="Pitluck S."/>
            <person name="Sims D."/>
            <person name="Meineke L."/>
            <person name="Brettin T."/>
            <person name="Detter J.C."/>
            <person name="Han C."/>
            <person name="Larimer F."/>
            <person name="Land M."/>
            <person name="Hauser L."/>
            <person name="Kyrpides N."/>
            <person name="Ovchinnikova G."/>
            <person name="Liberton M."/>
            <person name="Stoeckel J."/>
            <person name="Banerjee A."/>
            <person name="Singh A."/>
            <person name="Page L."/>
            <person name="Sato H."/>
            <person name="Zhao L."/>
            <person name="Sherman L."/>
            <person name="Pakrasi H."/>
            <person name="Richardson P."/>
        </authorList>
    </citation>
    <scope>NUCLEOTIDE SEQUENCE</scope>
    <source>
        <strain evidence="8">PCC 7425</strain>
    </source>
</reference>
<accession>B8HQ76</accession>
<feature type="transmembrane region" description="Helical" evidence="7">
    <location>
        <begin position="398"/>
        <end position="421"/>
    </location>
</feature>
<keyword evidence="4 7" id="KW-0812">Transmembrane</keyword>
<feature type="transmembrane region" description="Helical" evidence="7">
    <location>
        <begin position="427"/>
        <end position="447"/>
    </location>
</feature>
<gene>
    <name evidence="8" type="ordered locus">Cyan7425_5180</name>
</gene>
<dbReference type="KEGG" id="cyn:Cyan7425_5180"/>
<evidence type="ECO:0000256" key="4">
    <source>
        <dbReference type="ARBA" id="ARBA00022692"/>
    </source>
</evidence>
<dbReference type="EMBL" id="CP001344">
    <property type="protein sequence ID" value="ACL47473.1"/>
    <property type="molecule type" value="Genomic_DNA"/>
</dbReference>
<comment type="subcellular location">
    <subcellularLocation>
        <location evidence="1">Cell membrane</location>
        <topology evidence="1">Multi-pass membrane protein</topology>
    </subcellularLocation>
</comment>
<feature type="transmembrane region" description="Helical" evidence="7">
    <location>
        <begin position="30"/>
        <end position="54"/>
    </location>
</feature>
<keyword evidence="5 7" id="KW-1133">Transmembrane helix</keyword>
<dbReference type="PANTHER" id="PTHR30250:SF10">
    <property type="entry name" value="LIPOPOLYSACCHARIDE BIOSYNTHESIS PROTEIN WZXC"/>
    <property type="match status" value="1"/>
</dbReference>
<proteinExistence type="inferred from homology"/>
<name>B8HQ76_CYAP4</name>
<dbReference type="InterPro" id="IPR050833">
    <property type="entry name" value="Poly_Biosynth_Transport"/>
</dbReference>
<feature type="transmembrane region" description="Helical" evidence="7">
    <location>
        <begin position="66"/>
        <end position="85"/>
    </location>
</feature>
<dbReference type="PANTHER" id="PTHR30250">
    <property type="entry name" value="PST FAMILY PREDICTED COLANIC ACID TRANSPORTER"/>
    <property type="match status" value="1"/>
</dbReference>
<feature type="transmembrane region" description="Helical" evidence="7">
    <location>
        <begin position="97"/>
        <end position="121"/>
    </location>
</feature>
<dbReference type="Pfam" id="PF13440">
    <property type="entry name" value="Polysacc_synt_3"/>
    <property type="match status" value="1"/>
</dbReference>
<sequence length="467" mass="51319">MIASYGFSRCLQLISQLVLARVLSPREFGIWAMVLVLSNLSQIVGEAFIGQVLVQRGLQDRKLVDTVYSLGVNISIGLFIFQALAGWPLSRFFGQDLVWPLTMAAGVVFLLNAGSGTHNAVLQRQMKFREMVIVTNTTGLVKLWGVCLPALWGAGIWSFVIGEIVGAAHYAFWVRFYSGYRFNYSPLPAWRYVREVYQYILGIMGINLGVYANTTVDNLVLGKLFGPQALGYYNVAYQLAMLPFYTLSRSNQVNFSVLSRQDKHEQEVYVQGALEINAILSALVNGLAFIVAPWLIPLAYGEAWRDAVGLFQILLLYAYARGFMAILGTFLNAVNKPGLNAAINWALVALSIPAYVIGAHLKGSLGVAIAVAVVMGLVGTVWFWFVVCRTAAWPLPDLVRPVLIPTLAIAVALPITIAVPLPVPLSIVLQPLILIVGYTLLLILFSGGQFPPTLVKLVNRLQQRQQT</sequence>
<keyword evidence="6 7" id="KW-0472">Membrane</keyword>
<dbReference type="eggNOG" id="COG2244">
    <property type="taxonomic scope" value="Bacteria"/>
</dbReference>
<keyword evidence="3" id="KW-1003">Cell membrane</keyword>
<evidence type="ECO:0000256" key="1">
    <source>
        <dbReference type="ARBA" id="ARBA00004651"/>
    </source>
</evidence>
<feature type="transmembrane region" description="Helical" evidence="7">
    <location>
        <begin position="196"/>
        <end position="214"/>
    </location>
</feature>
<evidence type="ECO:0000256" key="3">
    <source>
        <dbReference type="ARBA" id="ARBA00022475"/>
    </source>
</evidence>
<evidence type="ECO:0000256" key="6">
    <source>
        <dbReference type="ARBA" id="ARBA00023136"/>
    </source>
</evidence>
<feature type="transmembrane region" description="Helical" evidence="7">
    <location>
        <begin position="268"/>
        <end position="296"/>
    </location>
</feature>
<dbReference type="HOGENOM" id="CLU_026911_3_1_3"/>
<dbReference type="GO" id="GO:0005886">
    <property type="term" value="C:plasma membrane"/>
    <property type="evidence" value="ECO:0007669"/>
    <property type="project" value="UniProtKB-SubCell"/>
</dbReference>
<evidence type="ECO:0000313" key="8">
    <source>
        <dbReference type="EMBL" id="ACL47473.1"/>
    </source>
</evidence>
<evidence type="ECO:0000256" key="7">
    <source>
        <dbReference type="SAM" id="Phobius"/>
    </source>
</evidence>